<comment type="caution">
    <text evidence="1">The sequence shown here is derived from an EMBL/GenBank/DDBJ whole genome shotgun (WGS) entry which is preliminary data.</text>
</comment>
<dbReference type="PATRIC" id="fig|45067.4.peg.2217"/>
<dbReference type="Proteomes" id="UP000054869">
    <property type="component" value="Unassembled WGS sequence"/>
</dbReference>
<dbReference type="STRING" id="45067.Llan_2109"/>
<name>A0A0W0VGP6_9GAMM</name>
<dbReference type="AlphaFoldDB" id="A0A0W0VGP6"/>
<proteinExistence type="predicted"/>
<dbReference type="RefSeq" id="WP_162262423.1">
    <property type="nucleotide sequence ID" value="NZ_LNYI01000052.1"/>
</dbReference>
<evidence type="ECO:0000313" key="2">
    <source>
        <dbReference type="Proteomes" id="UP000054869"/>
    </source>
</evidence>
<gene>
    <name evidence="1" type="ORF">Llan_2109</name>
</gene>
<sequence length="226" mass="25033">ALTHVPVPVQQRAYALVQKLVNVEYGTDAIVVGELMVAVSPNQLSALSACGLTHCLNPYSFFWGHCMEGGYEKTAERSPFIKQNQRLAEIVLSPEAKKISAYKIQIIAEYNKEKHKQPNTIYIVNQSGKYRLVINGESSYVALGITHVFPLSVLEEYSEIEQLIDSYRNVGTGKQKGEAQLAVRAWLEECPALQRVLGQMHFQSNKGSLIAVSGNHDVGTLKAKVM</sequence>
<organism evidence="1 2">
    <name type="scientific">Legionella lansingensis</name>
    <dbReference type="NCBI Taxonomy" id="45067"/>
    <lineage>
        <taxon>Bacteria</taxon>
        <taxon>Pseudomonadati</taxon>
        <taxon>Pseudomonadota</taxon>
        <taxon>Gammaproteobacteria</taxon>
        <taxon>Legionellales</taxon>
        <taxon>Legionellaceae</taxon>
        <taxon>Legionella</taxon>
    </lineage>
</organism>
<reference evidence="1 2" key="1">
    <citation type="submission" date="2015-11" db="EMBL/GenBank/DDBJ databases">
        <title>Genomic analysis of 38 Legionella species identifies large and diverse effector repertoires.</title>
        <authorList>
            <person name="Burstein D."/>
            <person name="Amaro F."/>
            <person name="Zusman T."/>
            <person name="Lifshitz Z."/>
            <person name="Cohen O."/>
            <person name="Gilbert J.A."/>
            <person name="Pupko T."/>
            <person name="Shuman H.A."/>
            <person name="Segal G."/>
        </authorList>
    </citation>
    <scope>NUCLEOTIDE SEQUENCE [LARGE SCALE GENOMIC DNA]</scope>
    <source>
        <strain evidence="1 2">ATCC 49751</strain>
    </source>
</reference>
<evidence type="ECO:0000313" key="1">
    <source>
        <dbReference type="EMBL" id="KTD19340.1"/>
    </source>
</evidence>
<keyword evidence="2" id="KW-1185">Reference proteome</keyword>
<dbReference type="EMBL" id="LNYI01000052">
    <property type="protein sequence ID" value="KTD19340.1"/>
    <property type="molecule type" value="Genomic_DNA"/>
</dbReference>
<accession>A0A0W0VGP6</accession>
<feature type="non-terminal residue" evidence="1">
    <location>
        <position position="1"/>
    </location>
</feature>
<protein>
    <submittedName>
        <fullName evidence="1">Uncharacterized protein</fullName>
    </submittedName>
</protein>
<feature type="non-terminal residue" evidence="1">
    <location>
        <position position="226"/>
    </location>
</feature>